<dbReference type="Proteomes" id="UP000623440">
    <property type="component" value="Unassembled WGS sequence"/>
</dbReference>
<dbReference type="EMBL" id="JACJSI010000374">
    <property type="protein sequence ID" value="MBD2536031.1"/>
    <property type="molecule type" value="Genomic_DNA"/>
</dbReference>
<feature type="non-terminal residue" evidence="1">
    <location>
        <position position="74"/>
    </location>
</feature>
<evidence type="ECO:0000313" key="1">
    <source>
        <dbReference type="EMBL" id="MBD2536031.1"/>
    </source>
</evidence>
<organism evidence="1 2">
    <name type="scientific">Nostoc flagelliforme FACHB-838</name>
    <dbReference type="NCBI Taxonomy" id="2692904"/>
    <lineage>
        <taxon>Bacteria</taxon>
        <taxon>Bacillati</taxon>
        <taxon>Cyanobacteriota</taxon>
        <taxon>Cyanophyceae</taxon>
        <taxon>Nostocales</taxon>
        <taxon>Nostocaceae</taxon>
        <taxon>Nostoc</taxon>
    </lineage>
</organism>
<proteinExistence type="predicted"/>
<gene>
    <name evidence="1" type="ORF">H6G97_44605</name>
</gene>
<evidence type="ECO:0000313" key="2">
    <source>
        <dbReference type="Proteomes" id="UP000623440"/>
    </source>
</evidence>
<comment type="caution">
    <text evidence="1">The sequence shown here is derived from an EMBL/GenBank/DDBJ whole genome shotgun (WGS) entry which is preliminary data.</text>
</comment>
<reference evidence="1 2" key="1">
    <citation type="journal article" date="2020" name="ISME J.">
        <title>Comparative genomics reveals insights into cyanobacterial evolution and habitat adaptation.</title>
        <authorList>
            <person name="Chen M.Y."/>
            <person name="Teng W.K."/>
            <person name="Zhao L."/>
            <person name="Hu C.X."/>
            <person name="Zhou Y.K."/>
            <person name="Han B.P."/>
            <person name="Song L.R."/>
            <person name="Shu W.S."/>
        </authorList>
    </citation>
    <scope>NUCLEOTIDE SEQUENCE [LARGE SCALE GENOMIC DNA]</scope>
    <source>
        <strain evidence="1 2">FACHB-838</strain>
    </source>
</reference>
<name>A0ABR8E381_9NOSO</name>
<keyword evidence="2" id="KW-1185">Reference proteome</keyword>
<protein>
    <submittedName>
        <fullName evidence="1">Uncharacterized protein</fullName>
    </submittedName>
</protein>
<accession>A0ABR8E381</accession>
<sequence length="74" mass="8023">MVSKNESKSETSTIVVSPLSDAAEPKLVDDAEDVARSVENVLDSDDILNSLKTLLNSIEKLQKVRLEAGDIKPL</sequence>